<feature type="domain" description="PKD" evidence="2">
    <location>
        <begin position="12"/>
        <end position="69"/>
    </location>
</feature>
<feature type="non-terminal residue" evidence="3">
    <location>
        <position position="205"/>
    </location>
</feature>
<name>A0ABU6NEM7_9BACI</name>
<dbReference type="InterPro" id="IPR035986">
    <property type="entry name" value="PKD_dom_sf"/>
</dbReference>
<dbReference type="EMBL" id="JARMQG010000366">
    <property type="protein sequence ID" value="MED3564490.1"/>
    <property type="molecule type" value="Genomic_DNA"/>
</dbReference>
<evidence type="ECO:0000256" key="1">
    <source>
        <dbReference type="SAM" id="MobiDB-lite"/>
    </source>
</evidence>
<evidence type="ECO:0000313" key="3">
    <source>
        <dbReference type="EMBL" id="MED3564490.1"/>
    </source>
</evidence>
<dbReference type="InterPro" id="IPR022409">
    <property type="entry name" value="PKD/Chitinase_dom"/>
</dbReference>
<proteinExistence type="predicted"/>
<reference evidence="3 4" key="1">
    <citation type="submission" date="2023-03" db="EMBL/GenBank/DDBJ databases">
        <title>Bacillus Genome Sequencing.</title>
        <authorList>
            <person name="Dunlap C."/>
        </authorList>
    </citation>
    <scope>NUCLEOTIDE SEQUENCE [LARGE SCALE GENOMIC DNA]</scope>
    <source>
        <strain evidence="3 4">B-14544</strain>
    </source>
</reference>
<sequence length="205" mass="22840">SFTNGSSDPDKDPLSYKWEYQAPNSTTWVSFSTTANPTKVLNSKGTWNIRLTVTDDDGLTDSIVKSIVVSNRAPKADFTYSPSTIYNDTTVSFTNGSSDPDKDPLTYKWEYQEPNSTTWVSFSTSKDSTKVLNNKGTWNIRLTITDDDGATDSVVKTIVVSNRPPKADFTYSPNTIYNDTNVSFTNGSSDPDKDPLTYKWEYQAP</sequence>
<feature type="domain" description="PKD" evidence="2">
    <location>
        <begin position="74"/>
        <end position="160"/>
    </location>
</feature>
<dbReference type="CDD" id="cd00146">
    <property type="entry name" value="PKD"/>
    <property type="match status" value="1"/>
</dbReference>
<feature type="non-terminal residue" evidence="3">
    <location>
        <position position="1"/>
    </location>
</feature>
<dbReference type="SUPFAM" id="SSF49299">
    <property type="entry name" value="PKD domain"/>
    <property type="match status" value="3"/>
</dbReference>
<dbReference type="PROSITE" id="PS50093">
    <property type="entry name" value="PKD"/>
    <property type="match status" value="2"/>
</dbReference>
<dbReference type="Pfam" id="PF18911">
    <property type="entry name" value="PKD_4"/>
    <property type="match status" value="2"/>
</dbReference>
<evidence type="ECO:0000259" key="2">
    <source>
        <dbReference type="PROSITE" id="PS50093"/>
    </source>
</evidence>
<dbReference type="RefSeq" id="WP_327969631.1">
    <property type="nucleotide sequence ID" value="NZ_JARMQG010000366.1"/>
</dbReference>
<dbReference type="SMART" id="SM00089">
    <property type="entry name" value="PKD"/>
    <property type="match status" value="2"/>
</dbReference>
<protein>
    <submittedName>
        <fullName evidence="3">PKD domain-containing protein</fullName>
    </submittedName>
</protein>
<evidence type="ECO:0000313" key="4">
    <source>
        <dbReference type="Proteomes" id="UP001330749"/>
    </source>
</evidence>
<organism evidence="3 4">
    <name type="scientific">Bacillus xiapuensis</name>
    <dbReference type="NCBI Taxonomy" id="2014075"/>
    <lineage>
        <taxon>Bacteria</taxon>
        <taxon>Bacillati</taxon>
        <taxon>Bacillota</taxon>
        <taxon>Bacilli</taxon>
        <taxon>Bacillales</taxon>
        <taxon>Bacillaceae</taxon>
        <taxon>Bacillus</taxon>
    </lineage>
</organism>
<keyword evidence="4" id="KW-1185">Reference proteome</keyword>
<dbReference type="Proteomes" id="UP001330749">
    <property type="component" value="Unassembled WGS sequence"/>
</dbReference>
<accession>A0ABU6NEM7</accession>
<dbReference type="InterPro" id="IPR013783">
    <property type="entry name" value="Ig-like_fold"/>
</dbReference>
<dbReference type="InterPro" id="IPR000601">
    <property type="entry name" value="PKD_dom"/>
</dbReference>
<comment type="caution">
    <text evidence="3">The sequence shown here is derived from an EMBL/GenBank/DDBJ whole genome shotgun (WGS) entry which is preliminary data.</text>
</comment>
<feature type="region of interest" description="Disordered" evidence="1">
    <location>
        <begin position="182"/>
        <end position="205"/>
    </location>
</feature>
<gene>
    <name evidence="3" type="ORF">P4447_18910</name>
</gene>
<dbReference type="Gene3D" id="2.60.40.10">
    <property type="entry name" value="Immunoglobulins"/>
    <property type="match status" value="3"/>
</dbReference>